<dbReference type="Gene3D" id="3.40.50.620">
    <property type="entry name" value="HUPs"/>
    <property type="match status" value="1"/>
</dbReference>
<evidence type="ECO:0000256" key="3">
    <source>
        <dbReference type="ARBA" id="ARBA00009256"/>
    </source>
</evidence>
<comment type="pathway">
    <text evidence="2">Cofactor biosynthesis; (R)-pantothenate biosynthesis; (R)-pantothenate from (R)-pantoate and beta-alanine: step 1/1.</text>
</comment>
<dbReference type="FunFam" id="3.40.50.620:FF:000114">
    <property type="entry name" value="Pantothenate synthetase"/>
    <property type="match status" value="1"/>
</dbReference>
<dbReference type="GO" id="GO:0004592">
    <property type="term" value="F:pantoate-beta-alanine ligase activity"/>
    <property type="evidence" value="ECO:0007669"/>
    <property type="project" value="UniProtKB-EC"/>
</dbReference>
<dbReference type="PANTHER" id="PTHR21299:SF1">
    <property type="entry name" value="PANTOATE--BETA-ALANINE LIGASE"/>
    <property type="match status" value="1"/>
</dbReference>
<dbReference type="NCBIfam" id="TIGR00018">
    <property type="entry name" value="panC"/>
    <property type="match status" value="1"/>
</dbReference>
<comment type="subcellular location">
    <subcellularLocation>
        <location evidence="1">Cytoplasm</location>
    </subcellularLocation>
</comment>
<organism evidence="12">
    <name type="scientific">freshwater metagenome</name>
    <dbReference type="NCBI Taxonomy" id="449393"/>
    <lineage>
        <taxon>unclassified sequences</taxon>
        <taxon>metagenomes</taxon>
        <taxon>ecological metagenomes</taxon>
    </lineage>
</organism>
<evidence type="ECO:0000256" key="11">
    <source>
        <dbReference type="ARBA" id="ARBA00055042"/>
    </source>
</evidence>
<dbReference type="PANTHER" id="PTHR21299">
    <property type="entry name" value="CYTIDYLATE KINASE/PANTOATE-BETA-ALANINE LIGASE"/>
    <property type="match status" value="1"/>
</dbReference>
<keyword evidence="8" id="KW-0547">Nucleotide-binding</keyword>
<dbReference type="CDD" id="cd00560">
    <property type="entry name" value="PanC"/>
    <property type="match status" value="1"/>
</dbReference>
<keyword evidence="5" id="KW-0963">Cytoplasm</keyword>
<keyword evidence="9" id="KW-0067">ATP-binding</keyword>
<dbReference type="Pfam" id="PF02569">
    <property type="entry name" value="Pantoate_ligase"/>
    <property type="match status" value="1"/>
</dbReference>
<dbReference type="HAMAP" id="MF_00158">
    <property type="entry name" value="PanC"/>
    <property type="match status" value="1"/>
</dbReference>
<evidence type="ECO:0000256" key="6">
    <source>
        <dbReference type="ARBA" id="ARBA00022598"/>
    </source>
</evidence>
<evidence type="ECO:0000256" key="7">
    <source>
        <dbReference type="ARBA" id="ARBA00022655"/>
    </source>
</evidence>
<evidence type="ECO:0000256" key="9">
    <source>
        <dbReference type="ARBA" id="ARBA00022840"/>
    </source>
</evidence>
<dbReference type="UniPathway" id="UPA00028">
    <property type="reaction ID" value="UER00005"/>
</dbReference>
<evidence type="ECO:0000256" key="8">
    <source>
        <dbReference type="ARBA" id="ARBA00022741"/>
    </source>
</evidence>
<evidence type="ECO:0000256" key="5">
    <source>
        <dbReference type="ARBA" id="ARBA00022490"/>
    </source>
</evidence>
<comment type="function">
    <text evidence="11">Catalyzes the condensation of pantoate with beta-alanine in an ATP-dependent reaction via a pantoyl-adenylate intermediate.</text>
</comment>
<comment type="similarity">
    <text evidence="3">Belongs to the pantothenate synthetase family.</text>
</comment>
<dbReference type="EMBL" id="CAFBLP010000162">
    <property type="protein sequence ID" value="CAB4898188.1"/>
    <property type="molecule type" value="Genomic_DNA"/>
</dbReference>
<dbReference type="GO" id="GO:0005829">
    <property type="term" value="C:cytosol"/>
    <property type="evidence" value="ECO:0007669"/>
    <property type="project" value="TreeGrafter"/>
</dbReference>
<evidence type="ECO:0000256" key="10">
    <source>
        <dbReference type="ARBA" id="ARBA00048258"/>
    </source>
</evidence>
<dbReference type="Gene3D" id="3.30.1300.10">
    <property type="entry name" value="Pantoate-beta-alanine ligase, C-terminal domain"/>
    <property type="match status" value="1"/>
</dbReference>
<keyword evidence="7" id="KW-0566">Pantothenate biosynthesis</keyword>
<dbReference type="EC" id="6.3.2.1" evidence="4"/>
<evidence type="ECO:0000313" key="12">
    <source>
        <dbReference type="EMBL" id="CAB4898188.1"/>
    </source>
</evidence>
<dbReference type="AlphaFoldDB" id="A0A6J7FW17"/>
<evidence type="ECO:0000256" key="2">
    <source>
        <dbReference type="ARBA" id="ARBA00004990"/>
    </source>
</evidence>
<dbReference type="SUPFAM" id="SSF52374">
    <property type="entry name" value="Nucleotidylyl transferase"/>
    <property type="match status" value="1"/>
</dbReference>
<accession>A0A6J7FW17</accession>
<dbReference type="InterPro" id="IPR042176">
    <property type="entry name" value="Pantoate_ligase_C"/>
</dbReference>
<dbReference type="InterPro" id="IPR003721">
    <property type="entry name" value="Pantoate_ligase"/>
</dbReference>
<reference evidence="12" key="1">
    <citation type="submission" date="2020-05" db="EMBL/GenBank/DDBJ databases">
        <authorList>
            <person name="Chiriac C."/>
            <person name="Salcher M."/>
            <person name="Ghai R."/>
            <person name="Kavagutti S V."/>
        </authorList>
    </citation>
    <scope>NUCLEOTIDE SEQUENCE</scope>
</reference>
<dbReference type="InterPro" id="IPR014729">
    <property type="entry name" value="Rossmann-like_a/b/a_fold"/>
</dbReference>
<dbReference type="GO" id="GO:0005524">
    <property type="term" value="F:ATP binding"/>
    <property type="evidence" value="ECO:0007669"/>
    <property type="project" value="UniProtKB-KW"/>
</dbReference>
<evidence type="ECO:0000256" key="1">
    <source>
        <dbReference type="ARBA" id="ARBA00004496"/>
    </source>
</evidence>
<comment type="catalytic activity">
    <reaction evidence="10">
        <text>(R)-pantoate + beta-alanine + ATP = (R)-pantothenate + AMP + diphosphate + H(+)</text>
        <dbReference type="Rhea" id="RHEA:10912"/>
        <dbReference type="ChEBI" id="CHEBI:15378"/>
        <dbReference type="ChEBI" id="CHEBI:15980"/>
        <dbReference type="ChEBI" id="CHEBI:29032"/>
        <dbReference type="ChEBI" id="CHEBI:30616"/>
        <dbReference type="ChEBI" id="CHEBI:33019"/>
        <dbReference type="ChEBI" id="CHEBI:57966"/>
        <dbReference type="ChEBI" id="CHEBI:456215"/>
        <dbReference type="EC" id="6.3.2.1"/>
    </reaction>
</comment>
<dbReference type="GO" id="GO:0015940">
    <property type="term" value="P:pantothenate biosynthetic process"/>
    <property type="evidence" value="ECO:0007669"/>
    <property type="project" value="UniProtKB-UniPathway"/>
</dbReference>
<evidence type="ECO:0000256" key="4">
    <source>
        <dbReference type="ARBA" id="ARBA00012219"/>
    </source>
</evidence>
<sequence length="283" mass="31287">MALLVLDSPQAMHAWCAQQRRLDHRVGLVPTMGALHQGHLTLIDHAHWHSDVVVVSIFVNPLQFNRRDDFDQYPRPMHDDLAQCEARRVAAVYAPTPESMYPQGFETHIEPGALAEMLEGAGRPGHFRGVATVVAKLFNAVRPDVAVFGEKDFQQLTVVRQMALDLDMDIDIIGVETVREHDGLAMSSRNRRLSPTQRDAALVVPGALSAIQAAFSGGIRGSAELCEIAARFVVAQPLARLEYIDIVDPHTLHQLDTVNADARAVIAVWFDEVRLIDNIALTD</sequence>
<name>A0A6J7FW17_9ZZZZ</name>
<protein>
    <recommendedName>
        <fullName evidence="4">pantoate--beta-alanine ligase (AMP-forming)</fullName>
        <ecNumber evidence="4">6.3.2.1</ecNumber>
    </recommendedName>
</protein>
<keyword evidence="6" id="KW-0436">Ligase</keyword>
<gene>
    <name evidence="12" type="ORF">UFOPK3376_03273</name>
</gene>
<proteinExistence type="inferred from homology"/>